<protein>
    <recommendedName>
        <fullName evidence="4">RRM domain-containing protein</fullName>
    </recommendedName>
</protein>
<dbReference type="SMART" id="SM00360">
    <property type="entry name" value="RRM"/>
    <property type="match status" value="3"/>
</dbReference>
<dbReference type="EMBL" id="VYZN01000039">
    <property type="protein sequence ID" value="KAE9532409.1"/>
    <property type="molecule type" value="Genomic_DNA"/>
</dbReference>
<keyword evidence="6" id="KW-1185">Reference proteome</keyword>
<dbReference type="PROSITE" id="PS50102">
    <property type="entry name" value="RRM"/>
    <property type="match status" value="3"/>
</dbReference>
<proteinExistence type="predicted"/>
<name>A0A6G0TGV5_APHGL</name>
<evidence type="ECO:0000256" key="2">
    <source>
        <dbReference type="PROSITE-ProRule" id="PRU00176"/>
    </source>
</evidence>
<dbReference type="Pfam" id="PF00076">
    <property type="entry name" value="RRM_1"/>
    <property type="match status" value="3"/>
</dbReference>
<dbReference type="PANTHER" id="PTHR10352">
    <property type="entry name" value="EUKARYOTIC TRANSLATION INITIATION FACTOR 3 SUBUNIT G"/>
    <property type="match status" value="1"/>
</dbReference>
<organism evidence="5 6">
    <name type="scientific">Aphis glycines</name>
    <name type="common">Soybean aphid</name>
    <dbReference type="NCBI Taxonomy" id="307491"/>
    <lineage>
        <taxon>Eukaryota</taxon>
        <taxon>Metazoa</taxon>
        <taxon>Ecdysozoa</taxon>
        <taxon>Arthropoda</taxon>
        <taxon>Hexapoda</taxon>
        <taxon>Insecta</taxon>
        <taxon>Pterygota</taxon>
        <taxon>Neoptera</taxon>
        <taxon>Paraneoptera</taxon>
        <taxon>Hemiptera</taxon>
        <taxon>Sternorrhyncha</taxon>
        <taxon>Aphidomorpha</taxon>
        <taxon>Aphidoidea</taxon>
        <taxon>Aphididae</taxon>
        <taxon>Aphidini</taxon>
        <taxon>Aphis</taxon>
        <taxon>Aphis</taxon>
    </lineage>
</organism>
<dbReference type="SUPFAM" id="SSF54928">
    <property type="entry name" value="RNA-binding domain, RBD"/>
    <property type="match status" value="2"/>
</dbReference>
<feature type="region of interest" description="Disordered" evidence="3">
    <location>
        <begin position="183"/>
        <end position="219"/>
    </location>
</feature>
<dbReference type="GO" id="GO:0003723">
    <property type="term" value="F:RNA binding"/>
    <property type="evidence" value="ECO:0007669"/>
    <property type="project" value="UniProtKB-UniRule"/>
</dbReference>
<dbReference type="Proteomes" id="UP000475862">
    <property type="component" value="Unassembled WGS sequence"/>
</dbReference>
<dbReference type="InterPro" id="IPR000504">
    <property type="entry name" value="RRM_dom"/>
</dbReference>
<dbReference type="InterPro" id="IPR012677">
    <property type="entry name" value="Nucleotide-bd_a/b_plait_sf"/>
</dbReference>
<sequence>MKDEQNDNNDPENSRIFILYDKNHPISENEFKEMFGNFGDVKNIYIVKDRNTDSVKGVAYIKYSKASEAFKAIEAMNGHRIESSNRRMKVLMATSPGHIRNNSEMEYNRLFVFVPKTDKESDLENIFSQYGEISKVHIVTNKDTGESKGIAFITYSKASSAALAIEECGPNYKAVFAKPKHDDGPSAYPPSYPRHVDSKNPTSSYSLLAPPSHQHRDEPSVLTAYTSSIVSYNEVYKIMNIAPELELVKELSRQQMYDKKIYQVIYNSIAAAEHAVNRINGFEYPPGHPIILEFSSTPISISSAVDPIANKISKDIEVLSSTVNKALAVIKNASMTSASLCLADDYNSPLAPKRGNEKVLLPSSDNSFRLFFVCKPIIPPMRLLEDTFKMFKGLRNINVIEGKNYGYVTYDNLESATRAINCLNDHKVYNSRLKVMEAEPREPNRKRMKPDTM</sequence>
<evidence type="ECO:0000256" key="3">
    <source>
        <dbReference type="SAM" id="MobiDB-lite"/>
    </source>
</evidence>
<dbReference type="AlphaFoldDB" id="A0A6G0TGV5"/>
<accession>A0A6G0TGV5</accession>
<feature type="domain" description="RRM" evidence="4">
    <location>
        <begin position="14"/>
        <end position="95"/>
    </location>
</feature>
<dbReference type="InterPro" id="IPR035979">
    <property type="entry name" value="RBD_domain_sf"/>
</dbReference>
<evidence type="ECO:0000259" key="4">
    <source>
        <dbReference type="PROSITE" id="PS50102"/>
    </source>
</evidence>
<dbReference type="OrthoDB" id="78437at2759"/>
<feature type="domain" description="RRM" evidence="4">
    <location>
        <begin position="110"/>
        <end position="167"/>
    </location>
</feature>
<evidence type="ECO:0000313" key="5">
    <source>
        <dbReference type="EMBL" id="KAE9532409.1"/>
    </source>
</evidence>
<reference evidence="5 6" key="1">
    <citation type="submission" date="2019-08" db="EMBL/GenBank/DDBJ databases">
        <title>The genome of the soybean aphid Biotype 1, its phylome, world population structure and adaptation to the North American continent.</title>
        <authorList>
            <person name="Giordano R."/>
            <person name="Donthu R.K."/>
            <person name="Hernandez A.G."/>
            <person name="Wright C.L."/>
            <person name="Zimin A.V."/>
        </authorList>
    </citation>
    <scope>NUCLEOTIDE SEQUENCE [LARGE SCALE GENOMIC DNA]</scope>
    <source>
        <tissue evidence="5">Whole aphids</tissue>
    </source>
</reference>
<comment type="caution">
    <text evidence="5">The sequence shown here is derived from an EMBL/GenBank/DDBJ whole genome shotgun (WGS) entry which is preliminary data.</text>
</comment>
<gene>
    <name evidence="5" type="ORF">AGLY_010032</name>
</gene>
<feature type="domain" description="RRM" evidence="4">
    <location>
        <begin position="384"/>
        <end position="440"/>
    </location>
</feature>
<dbReference type="Gene3D" id="3.30.70.330">
    <property type="match status" value="3"/>
</dbReference>
<keyword evidence="1 2" id="KW-0694">RNA-binding</keyword>
<evidence type="ECO:0000313" key="6">
    <source>
        <dbReference type="Proteomes" id="UP000475862"/>
    </source>
</evidence>
<evidence type="ECO:0000256" key="1">
    <source>
        <dbReference type="ARBA" id="ARBA00022884"/>
    </source>
</evidence>